<keyword evidence="4" id="KW-1185">Reference proteome</keyword>
<evidence type="ECO:0000313" key="3">
    <source>
        <dbReference type="EMBL" id="RDX64826.1"/>
    </source>
</evidence>
<protein>
    <recommendedName>
        <fullName evidence="2">Reverse transcriptase Ty1/copia-type domain-containing protein</fullName>
    </recommendedName>
</protein>
<dbReference type="Proteomes" id="UP000257109">
    <property type="component" value="Unassembled WGS sequence"/>
</dbReference>
<accession>A0A371EFR2</accession>
<gene>
    <name evidence="3" type="ORF">CR513_56573</name>
</gene>
<dbReference type="OrthoDB" id="1645289at2759"/>
<feature type="domain" description="Reverse transcriptase Ty1/copia-type" evidence="2">
    <location>
        <begin position="3"/>
        <end position="50"/>
    </location>
</feature>
<reference evidence="3" key="1">
    <citation type="submission" date="2018-05" db="EMBL/GenBank/DDBJ databases">
        <title>Draft genome of Mucuna pruriens seed.</title>
        <authorList>
            <person name="Nnadi N.E."/>
            <person name="Vos R."/>
            <person name="Hasami M.H."/>
            <person name="Devisetty U.K."/>
            <person name="Aguiy J.C."/>
        </authorList>
    </citation>
    <scope>NUCLEOTIDE SEQUENCE [LARGE SCALE GENOMIC DNA]</scope>
    <source>
        <strain evidence="3">JCA_2017</strain>
    </source>
</reference>
<dbReference type="Pfam" id="PF07727">
    <property type="entry name" value="RVT_2"/>
    <property type="match status" value="1"/>
</dbReference>
<feature type="chain" id="PRO_5016835416" description="Reverse transcriptase Ty1/copia-type domain-containing protein" evidence="1">
    <location>
        <begin position="22"/>
        <end position="86"/>
    </location>
</feature>
<proteinExistence type="predicted"/>
<organism evidence="3 4">
    <name type="scientific">Mucuna pruriens</name>
    <name type="common">Velvet bean</name>
    <name type="synonym">Dolichos pruriens</name>
    <dbReference type="NCBI Taxonomy" id="157652"/>
    <lineage>
        <taxon>Eukaryota</taxon>
        <taxon>Viridiplantae</taxon>
        <taxon>Streptophyta</taxon>
        <taxon>Embryophyta</taxon>
        <taxon>Tracheophyta</taxon>
        <taxon>Spermatophyta</taxon>
        <taxon>Magnoliopsida</taxon>
        <taxon>eudicotyledons</taxon>
        <taxon>Gunneridae</taxon>
        <taxon>Pentapetalae</taxon>
        <taxon>rosids</taxon>
        <taxon>fabids</taxon>
        <taxon>Fabales</taxon>
        <taxon>Fabaceae</taxon>
        <taxon>Papilionoideae</taxon>
        <taxon>50 kb inversion clade</taxon>
        <taxon>NPAAA clade</taxon>
        <taxon>indigoferoid/millettioid clade</taxon>
        <taxon>Phaseoleae</taxon>
        <taxon>Mucuna</taxon>
    </lineage>
</organism>
<comment type="caution">
    <text evidence="3">The sequence shown here is derived from an EMBL/GenBank/DDBJ whole genome shotgun (WGS) entry which is preliminary data.</text>
</comment>
<feature type="signal peptide" evidence="1">
    <location>
        <begin position="1"/>
        <end position="21"/>
    </location>
</feature>
<evidence type="ECO:0000313" key="4">
    <source>
        <dbReference type="Proteomes" id="UP000257109"/>
    </source>
</evidence>
<sequence>MKISGSRFVILVLYVDDILLATNDVMIHDVKKFLSNNFQMKDIGEASIYINKVLERFIMHKCSVGIVPIQKRDKFSQMQCPRNDLE</sequence>
<evidence type="ECO:0000256" key="1">
    <source>
        <dbReference type="SAM" id="SignalP"/>
    </source>
</evidence>
<dbReference type="AlphaFoldDB" id="A0A371EFR2"/>
<feature type="non-terminal residue" evidence="3">
    <location>
        <position position="1"/>
    </location>
</feature>
<keyword evidence="1" id="KW-0732">Signal</keyword>
<dbReference type="InterPro" id="IPR013103">
    <property type="entry name" value="RVT_2"/>
</dbReference>
<evidence type="ECO:0000259" key="2">
    <source>
        <dbReference type="Pfam" id="PF07727"/>
    </source>
</evidence>
<dbReference type="EMBL" id="QJKJ01014214">
    <property type="protein sequence ID" value="RDX64826.1"/>
    <property type="molecule type" value="Genomic_DNA"/>
</dbReference>
<name>A0A371EFR2_MUCPR</name>